<dbReference type="SMART" id="SM01236">
    <property type="entry name" value="Haem_oxygenase_2"/>
    <property type="match status" value="1"/>
</dbReference>
<comment type="caution">
    <text evidence="2">The sequence shown here is derived from an EMBL/GenBank/DDBJ whole genome shotgun (WGS) entry which is preliminary data.</text>
</comment>
<dbReference type="InterPro" id="IPR039068">
    <property type="entry name" value="PqqC-like"/>
</dbReference>
<dbReference type="InterPro" id="IPR016084">
    <property type="entry name" value="Haem_Oase-like_multi-hlx"/>
</dbReference>
<dbReference type="PANTHER" id="PTHR40279:SF3">
    <property type="entry name" value="4-AMINOBENZOATE SYNTHASE"/>
    <property type="match status" value="1"/>
</dbReference>
<dbReference type="EMBL" id="JAPMLT010000011">
    <property type="protein sequence ID" value="MCX7571489.1"/>
    <property type="molecule type" value="Genomic_DNA"/>
</dbReference>
<gene>
    <name evidence="2" type="ORF">OS242_16190</name>
</gene>
<sequence length="255" mass="28360">MVTLETKTDFHTYDEVEAAVWKLVEEHIENGRFLTALGNGDFTAGQIAEFALQYSYYSRNFPRVLGAAIAAVEPLDRWWVPLVDNLWDEAGRGNPKGFHSKMYRSFLETAAPGVVINDEHVPQHPVGEAAKRAVQAFIDFLGQATTLQAMAAVGLGSELFAGKVMGLIGQGLRHANYNGEQRINVGFWMAHADTHEPRHYQLCKEVLLDFNEPEQLAEIYRAGAAVALSEAQFYEELYQELTGLQGTDSILLSRA</sequence>
<proteinExistence type="predicted"/>
<dbReference type="Gene3D" id="1.20.910.10">
    <property type="entry name" value="Heme oxygenase-like"/>
    <property type="match status" value="1"/>
</dbReference>
<dbReference type="SUPFAM" id="SSF48613">
    <property type="entry name" value="Heme oxygenase-like"/>
    <property type="match status" value="1"/>
</dbReference>
<dbReference type="Pfam" id="PF14518">
    <property type="entry name" value="Haem_oxygenas_2"/>
    <property type="match status" value="1"/>
</dbReference>
<evidence type="ECO:0000256" key="1">
    <source>
        <dbReference type="ARBA" id="ARBA00023002"/>
    </source>
</evidence>
<evidence type="ECO:0000313" key="3">
    <source>
        <dbReference type="Proteomes" id="UP001208017"/>
    </source>
</evidence>
<reference evidence="2 3" key="1">
    <citation type="submission" date="2022-11" db="EMBL/GenBank/DDBJ databases">
        <title>Study of microbial diversity in lake waters.</title>
        <authorList>
            <person name="Zhang J."/>
        </authorList>
    </citation>
    <scope>NUCLEOTIDE SEQUENCE [LARGE SCALE GENOMIC DNA]</scope>
    <source>
        <strain evidence="2 3">DT12</strain>
    </source>
</reference>
<dbReference type="Proteomes" id="UP001208017">
    <property type="component" value="Unassembled WGS sequence"/>
</dbReference>
<dbReference type="RefSeq" id="WP_267152739.1">
    <property type="nucleotide sequence ID" value="NZ_JAPMLT010000011.1"/>
</dbReference>
<keyword evidence="3" id="KW-1185">Reference proteome</keyword>
<dbReference type="PANTHER" id="PTHR40279">
    <property type="entry name" value="PQQC-LIKE PROTEIN"/>
    <property type="match status" value="1"/>
</dbReference>
<evidence type="ECO:0000313" key="2">
    <source>
        <dbReference type="EMBL" id="MCX7571489.1"/>
    </source>
</evidence>
<organism evidence="2 3">
    <name type="scientific">Tumebacillus lacus</name>
    <dbReference type="NCBI Taxonomy" id="2995335"/>
    <lineage>
        <taxon>Bacteria</taxon>
        <taxon>Bacillati</taxon>
        <taxon>Bacillota</taxon>
        <taxon>Bacilli</taxon>
        <taxon>Bacillales</taxon>
        <taxon>Alicyclobacillaceae</taxon>
        <taxon>Tumebacillus</taxon>
    </lineage>
</organism>
<protein>
    <submittedName>
        <fullName evidence="2">Iron-containing redox enzyme family protein</fullName>
    </submittedName>
</protein>
<accession>A0ABT3X9R6</accession>
<keyword evidence="1" id="KW-0560">Oxidoreductase</keyword>
<name>A0ABT3X9R6_9BACL</name>